<protein>
    <submittedName>
        <fullName evidence="2">Uncharacterized protein</fullName>
    </submittedName>
</protein>
<accession>A0A1X7T201</accession>
<evidence type="ECO:0000313" key="2">
    <source>
        <dbReference type="EnsemblMetazoa" id="Aqu2.1.08243_001"/>
    </source>
</evidence>
<name>A0A1X7T201_AMPQE</name>
<feature type="region of interest" description="Disordered" evidence="1">
    <location>
        <begin position="1"/>
        <end position="20"/>
    </location>
</feature>
<reference evidence="2" key="1">
    <citation type="submission" date="2017-05" db="UniProtKB">
        <authorList>
            <consortium name="EnsemblMetazoa"/>
        </authorList>
    </citation>
    <scope>IDENTIFICATION</scope>
</reference>
<proteinExistence type="predicted"/>
<dbReference type="EnsemblMetazoa" id="Aqu2.1.08243_001">
    <property type="protein sequence ID" value="Aqu2.1.08243_001"/>
    <property type="gene ID" value="Aqu2.1.08243"/>
</dbReference>
<sequence>MERSEGRRRSSSNLKCNDSNRTSRAISVKFDCDDEMVVGYNPDDEEQSIR</sequence>
<dbReference type="AlphaFoldDB" id="A0A1X7T201"/>
<organism evidence="2">
    <name type="scientific">Amphimedon queenslandica</name>
    <name type="common">Sponge</name>
    <dbReference type="NCBI Taxonomy" id="400682"/>
    <lineage>
        <taxon>Eukaryota</taxon>
        <taxon>Metazoa</taxon>
        <taxon>Porifera</taxon>
        <taxon>Demospongiae</taxon>
        <taxon>Heteroscleromorpha</taxon>
        <taxon>Haplosclerida</taxon>
        <taxon>Niphatidae</taxon>
        <taxon>Amphimedon</taxon>
    </lineage>
</organism>
<dbReference type="InParanoid" id="A0A1X7T201"/>
<evidence type="ECO:0000256" key="1">
    <source>
        <dbReference type="SAM" id="MobiDB-lite"/>
    </source>
</evidence>